<dbReference type="SMART" id="SM00116">
    <property type="entry name" value="CBS"/>
    <property type="match status" value="2"/>
</dbReference>
<dbReference type="InterPro" id="IPR044725">
    <property type="entry name" value="CBSX3_CBS_dom"/>
</dbReference>
<dbReference type="InterPro" id="IPR000644">
    <property type="entry name" value="CBS_dom"/>
</dbReference>
<dbReference type="Pfam" id="PF00571">
    <property type="entry name" value="CBS"/>
    <property type="match status" value="2"/>
</dbReference>
<dbReference type="AlphaFoldDB" id="A0A398CIL1"/>
<evidence type="ECO:0000256" key="2">
    <source>
        <dbReference type="PROSITE-ProRule" id="PRU00703"/>
    </source>
</evidence>
<feature type="domain" description="CBS" evidence="3">
    <location>
        <begin position="12"/>
        <end position="68"/>
    </location>
</feature>
<evidence type="ECO:0000313" key="4">
    <source>
        <dbReference type="EMBL" id="RID99666.1"/>
    </source>
</evidence>
<dbReference type="PROSITE" id="PS51371">
    <property type="entry name" value="CBS"/>
    <property type="match status" value="2"/>
</dbReference>
<evidence type="ECO:0000256" key="1">
    <source>
        <dbReference type="ARBA" id="ARBA00023122"/>
    </source>
</evidence>
<feature type="domain" description="CBS" evidence="3">
    <location>
        <begin position="77"/>
        <end position="132"/>
    </location>
</feature>
<dbReference type="OrthoDB" id="9807125at2"/>
<dbReference type="InterPro" id="IPR046342">
    <property type="entry name" value="CBS_dom_sf"/>
</dbReference>
<gene>
    <name evidence="4" type="ORF">D3F03_04500</name>
</gene>
<name>A0A398CIL1_9BURK</name>
<dbReference type="PANTHER" id="PTHR43080">
    <property type="entry name" value="CBS DOMAIN-CONTAINING PROTEIN CBSX3, MITOCHONDRIAL"/>
    <property type="match status" value="1"/>
</dbReference>
<dbReference type="InterPro" id="IPR051257">
    <property type="entry name" value="Diverse_CBS-Domain"/>
</dbReference>
<dbReference type="EMBL" id="QXJC01000001">
    <property type="protein sequence ID" value="RID99666.1"/>
    <property type="molecule type" value="Genomic_DNA"/>
</dbReference>
<dbReference type="Proteomes" id="UP000266302">
    <property type="component" value="Unassembled WGS sequence"/>
</dbReference>
<keyword evidence="5" id="KW-1185">Reference proteome</keyword>
<comment type="caution">
    <text evidence="4">The sequence shown here is derived from an EMBL/GenBank/DDBJ whole genome shotgun (WGS) entry which is preliminary data.</text>
</comment>
<keyword evidence="1 2" id="KW-0129">CBS domain</keyword>
<evidence type="ECO:0000259" key="3">
    <source>
        <dbReference type="PROSITE" id="PS51371"/>
    </source>
</evidence>
<dbReference type="RefSeq" id="WP_119108113.1">
    <property type="nucleotide sequence ID" value="NZ_QXJC01000001.1"/>
</dbReference>
<evidence type="ECO:0000313" key="5">
    <source>
        <dbReference type="Proteomes" id="UP000266302"/>
    </source>
</evidence>
<reference evidence="4 5" key="1">
    <citation type="submission" date="2018-09" db="EMBL/GenBank/DDBJ databases">
        <title>Draft genome of Simplicispira sp. NY-02.</title>
        <authorList>
            <person name="Im W.T."/>
        </authorList>
    </citation>
    <scope>NUCLEOTIDE SEQUENCE [LARGE SCALE GENOMIC DNA]</scope>
    <source>
        <strain evidence="4 5">NY-02</strain>
    </source>
</reference>
<dbReference type="CDD" id="cd04623">
    <property type="entry name" value="CBS_pair_bac_euk"/>
    <property type="match status" value="1"/>
</dbReference>
<dbReference type="Gene3D" id="3.10.580.10">
    <property type="entry name" value="CBS-domain"/>
    <property type="match status" value="1"/>
</dbReference>
<dbReference type="SUPFAM" id="SSF54631">
    <property type="entry name" value="CBS-domain pair"/>
    <property type="match status" value="1"/>
</dbReference>
<protein>
    <submittedName>
        <fullName evidence="4">CBS domain-containing protein</fullName>
    </submittedName>
</protein>
<sequence>MTVVAEILKAKAHAAVQTIAPDASVLDALRIMAERQIGALLVVQDGRIEGILTERDYARKIALLGRTSADTPVREVMTRSVMFVHPHQTSEQCMQIMTDKRLRHLPVLDGEQLIGIISIGDLVADIISEQKFIIEQMTHYIGGNVR</sequence>
<organism evidence="4 5">
    <name type="scientific">Simplicispira hankyongi</name>
    <dbReference type="NCBI Taxonomy" id="2315688"/>
    <lineage>
        <taxon>Bacteria</taxon>
        <taxon>Pseudomonadati</taxon>
        <taxon>Pseudomonadota</taxon>
        <taxon>Betaproteobacteria</taxon>
        <taxon>Burkholderiales</taxon>
        <taxon>Comamonadaceae</taxon>
        <taxon>Simplicispira</taxon>
    </lineage>
</organism>
<dbReference type="PANTHER" id="PTHR43080:SF2">
    <property type="entry name" value="CBS DOMAIN-CONTAINING PROTEIN"/>
    <property type="match status" value="1"/>
</dbReference>
<accession>A0A398CIL1</accession>
<proteinExistence type="predicted"/>